<evidence type="ECO:0000313" key="1">
    <source>
        <dbReference type="EMBL" id="ALJ61152.1"/>
    </source>
</evidence>
<dbReference type="AlphaFoldDB" id="A0A0P0GAQ5"/>
<organism evidence="1 2">
    <name type="scientific">Bacteroides cellulosilyticus</name>
    <dbReference type="NCBI Taxonomy" id="246787"/>
    <lineage>
        <taxon>Bacteria</taxon>
        <taxon>Pseudomonadati</taxon>
        <taxon>Bacteroidota</taxon>
        <taxon>Bacteroidia</taxon>
        <taxon>Bacteroidales</taxon>
        <taxon>Bacteroidaceae</taxon>
        <taxon>Bacteroides</taxon>
    </lineage>
</organism>
<name>A0A0P0GAQ5_9BACE</name>
<sequence>MNIYLLFLFDISNETQTLGQQKQSIVLGAFFIFAYFCIENKDEYGKSETFNIGFQ</sequence>
<protein>
    <submittedName>
        <fullName evidence="1">Uncharacterized protein</fullName>
    </submittedName>
</protein>
<gene>
    <name evidence="1" type="ORF">BcellWH2_03931</name>
</gene>
<accession>A0A0P0GAQ5</accession>
<reference evidence="1 2" key="1">
    <citation type="journal article" date="2015" name="Science">
        <title>Genetic determinants of in vivo fitness and diet responsiveness in multiple human gut Bacteroides.</title>
        <authorList>
            <person name="Wu M."/>
            <person name="McNulty N.P."/>
            <person name="Rodionov D.A."/>
            <person name="Khoroshkin M.S."/>
            <person name="Griffin N.W."/>
            <person name="Cheng J."/>
            <person name="Latreille P."/>
            <person name="Kerstetter R.A."/>
            <person name="Terrapon N."/>
            <person name="Henrissat B."/>
            <person name="Osterman A.L."/>
            <person name="Gordon J.I."/>
        </authorList>
    </citation>
    <scope>NUCLEOTIDE SEQUENCE [LARGE SCALE GENOMIC DNA]</scope>
    <source>
        <strain evidence="1 2">WH2</strain>
    </source>
</reference>
<dbReference type="Proteomes" id="UP000061809">
    <property type="component" value="Chromosome"/>
</dbReference>
<dbReference type="EMBL" id="CP012801">
    <property type="protein sequence ID" value="ALJ61152.1"/>
    <property type="molecule type" value="Genomic_DNA"/>
</dbReference>
<dbReference type="KEGG" id="bcel:BcellWH2_03931"/>
<evidence type="ECO:0000313" key="2">
    <source>
        <dbReference type="Proteomes" id="UP000061809"/>
    </source>
</evidence>
<proteinExistence type="predicted"/>